<gene>
    <name evidence="1" type="ORF">NCTC11224_03496</name>
</gene>
<sequence length="124" mass="14336">MTTKKKRLTQREKTENARIKKEMQKEGILPPDKARLNRKKFAREVMAEFGEMDVFAADLYLRRAIGCMVSEDMPRVSEEQVGVLKLLKIAVETQKFMKALEAEGRTQYTIGEYVDKVVLPIRSL</sequence>
<evidence type="ECO:0000313" key="2">
    <source>
        <dbReference type="Proteomes" id="UP000251853"/>
    </source>
</evidence>
<name>A0A2X2UDI3_9FIRM</name>
<dbReference type="Proteomes" id="UP000251853">
    <property type="component" value="Unassembled WGS sequence"/>
</dbReference>
<dbReference type="AlphaFoldDB" id="A0A2X2UDI3"/>
<evidence type="ECO:0008006" key="3">
    <source>
        <dbReference type="Google" id="ProtNLM"/>
    </source>
</evidence>
<accession>A0A2X2UDI3</accession>
<proteinExistence type="predicted"/>
<protein>
    <recommendedName>
        <fullName evidence="3">Addiction module toxin RelE</fullName>
    </recommendedName>
</protein>
<reference evidence="1 2" key="1">
    <citation type="submission" date="2018-06" db="EMBL/GenBank/DDBJ databases">
        <authorList>
            <consortium name="Pathogen Informatics"/>
            <person name="Doyle S."/>
        </authorList>
    </citation>
    <scope>NUCLEOTIDE SEQUENCE [LARGE SCALE GENOMIC DNA]</scope>
    <source>
        <strain evidence="1 2">NCTC11224</strain>
    </source>
</reference>
<dbReference type="RefSeq" id="WP_003507803.1">
    <property type="nucleotide sequence ID" value="NZ_JAIWZC010000002.1"/>
</dbReference>
<keyword evidence="2" id="KW-1185">Reference proteome</keyword>
<dbReference type="EMBL" id="UAVW01000015">
    <property type="protein sequence ID" value="SQB14448.1"/>
    <property type="molecule type" value="Genomic_DNA"/>
</dbReference>
<organism evidence="1 2">
    <name type="scientific">Enterocloster clostridioformis</name>
    <dbReference type="NCBI Taxonomy" id="1531"/>
    <lineage>
        <taxon>Bacteria</taxon>
        <taxon>Bacillati</taxon>
        <taxon>Bacillota</taxon>
        <taxon>Clostridia</taxon>
        <taxon>Lachnospirales</taxon>
        <taxon>Lachnospiraceae</taxon>
        <taxon>Enterocloster</taxon>
    </lineage>
</organism>
<evidence type="ECO:0000313" key="1">
    <source>
        <dbReference type="EMBL" id="SQB14448.1"/>
    </source>
</evidence>